<dbReference type="InterPro" id="IPR050229">
    <property type="entry name" value="GlpE_sulfurtransferase"/>
</dbReference>
<name>A0A6C0U655_9GAMM</name>
<dbReference type="InterPro" id="IPR001763">
    <property type="entry name" value="Rhodanese-like_dom"/>
</dbReference>
<reference evidence="2 3" key="1">
    <citation type="submission" date="2020-02" db="EMBL/GenBank/DDBJ databases">
        <title>Genome sequencing for Kineobactrum sp. M2.</title>
        <authorList>
            <person name="Park S.-J."/>
        </authorList>
    </citation>
    <scope>NUCLEOTIDE SEQUENCE [LARGE SCALE GENOMIC DNA]</scope>
    <source>
        <strain evidence="2 3">M2</strain>
    </source>
</reference>
<dbReference type="Proteomes" id="UP000477680">
    <property type="component" value="Chromosome"/>
</dbReference>
<dbReference type="KEGG" id="kim:G3T16_06450"/>
<feature type="domain" description="Rhodanese" evidence="1">
    <location>
        <begin position="11"/>
        <end position="99"/>
    </location>
</feature>
<gene>
    <name evidence="2" type="ORF">G3T16_06450</name>
</gene>
<dbReference type="EMBL" id="CP048711">
    <property type="protein sequence ID" value="QIB67561.1"/>
    <property type="molecule type" value="Genomic_DNA"/>
</dbReference>
<dbReference type="InterPro" id="IPR036873">
    <property type="entry name" value="Rhodanese-like_dom_sf"/>
</dbReference>
<dbReference type="SMART" id="SM00450">
    <property type="entry name" value="RHOD"/>
    <property type="match status" value="1"/>
</dbReference>
<sequence>MRGGSGGPYHCPEALRLIDVREPQEYDIAHIPGSQLIPLAELRQRLEALDPAQLYVITCHRGTRSVQAWRVLQAAGFAELEVLEGGVNAWAERIDPDMARY</sequence>
<dbReference type="SUPFAM" id="SSF52821">
    <property type="entry name" value="Rhodanese/Cell cycle control phosphatase"/>
    <property type="match status" value="1"/>
</dbReference>
<evidence type="ECO:0000259" key="1">
    <source>
        <dbReference type="PROSITE" id="PS50206"/>
    </source>
</evidence>
<evidence type="ECO:0000313" key="3">
    <source>
        <dbReference type="Proteomes" id="UP000477680"/>
    </source>
</evidence>
<dbReference type="CDD" id="cd00158">
    <property type="entry name" value="RHOD"/>
    <property type="match status" value="1"/>
</dbReference>
<organism evidence="2 3">
    <name type="scientific">Kineobactrum salinum</name>
    <dbReference type="NCBI Taxonomy" id="2708301"/>
    <lineage>
        <taxon>Bacteria</taxon>
        <taxon>Pseudomonadati</taxon>
        <taxon>Pseudomonadota</taxon>
        <taxon>Gammaproteobacteria</taxon>
        <taxon>Cellvibrionales</taxon>
        <taxon>Halieaceae</taxon>
        <taxon>Kineobactrum</taxon>
    </lineage>
</organism>
<dbReference type="Gene3D" id="3.40.250.10">
    <property type="entry name" value="Rhodanese-like domain"/>
    <property type="match status" value="1"/>
</dbReference>
<dbReference type="Pfam" id="PF00581">
    <property type="entry name" value="Rhodanese"/>
    <property type="match status" value="1"/>
</dbReference>
<proteinExistence type="predicted"/>
<accession>A0A6C0U655</accession>
<dbReference type="PROSITE" id="PS50206">
    <property type="entry name" value="RHODANESE_3"/>
    <property type="match status" value="1"/>
</dbReference>
<protein>
    <submittedName>
        <fullName evidence="2">Rhodanese-like domain-containing protein</fullName>
    </submittedName>
</protein>
<dbReference type="AlphaFoldDB" id="A0A6C0U655"/>
<evidence type="ECO:0000313" key="2">
    <source>
        <dbReference type="EMBL" id="QIB67561.1"/>
    </source>
</evidence>
<dbReference type="PANTHER" id="PTHR43031">
    <property type="entry name" value="FAD-DEPENDENT OXIDOREDUCTASE"/>
    <property type="match status" value="1"/>
</dbReference>
<dbReference type="PANTHER" id="PTHR43031:SF17">
    <property type="entry name" value="SULFURTRANSFERASE YTWF-RELATED"/>
    <property type="match status" value="1"/>
</dbReference>
<keyword evidence="3" id="KW-1185">Reference proteome</keyword>